<accession>A0ABZ2KI70</accession>
<evidence type="ECO:0000256" key="4">
    <source>
        <dbReference type="ARBA" id="ARBA00022679"/>
    </source>
</evidence>
<evidence type="ECO:0000256" key="5">
    <source>
        <dbReference type="ARBA" id="ARBA00023056"/>
    </source>
</evidence>
<organism evidence="8 9">
    <name type="scientific">Pendulispora brunnea</name>
    <dbReference type="NCBI Taxonomy" id="2905690"/>
    <lineage>
        <taxon>Bacteria</taxon>
        <taxon>Pseudomonadati</taxon>
        <taxon>Myxococcota</taxon>
        <taxon>Myxococcia</taxon>
        <taxon>Myxococcales</taxon>
        <taxon>Sorangiineae</taxon>
        <taxon>Pendulisporaceae</taxon>
        <taxon>Pendulispora</taxon>
    </lineage>
</organism>
<dbReference type="NCBIfam" id="TIGR02095">
    <property type="entry name" value="glgA"/>
    <property type="match status" value="1"/>
</dbReference>
<dbReference type="PANTHER" id="PTHR45825">
    <property type="entry name" value="GRANULE-BOUND STARCH SYNTHASE 1, CHLOROPLASTIC/AMYLOPLASTIC"/>
    <property type="match status" value="1"/>
</dbReference>
<dbReference type="Gene3D" id="3.40.50.2000">
    <property type="entry name" value="Glycogen Phosphorylase B"/>
    <property type="match status" value="2"/>
</dbReference>
<dbReference type="Pfam" id="PF08323">
    <property type="entry name" value="Glyco_transf_5"/>
    <property type="match status" value="1"/>
</dbReference>
<dbReference type="PANTHER" id="PTHR45825:SF11">
    <property type="entry name" value="ALPHA AMYLASE DOMAIN-CONTAINING PROTEIN"/>
    <property type="match status" value="1"/>
</dbReference>
<evidence type="ECO:0000256" key="6">
    <source>
        <dbReference type="HAMAP-Rule" id="MF_00484"/>
    </source>
</evidence>
<evidence type="ECO:0000256" key="1">
    <source>
        <dbReference type="ARBA" id="ARBA00001478"/>
    </source>
</evidence>
<dbReference type="SUPFAM" id="SSF53756">
    <property type="entry name" value="UDP-Glycosyltransferase/glycogen phosphorylase"/>
    <property type="match status" value="1"/>
</dbReference>
<protein>
    <recommendedName>
        <fullName evidence="6">Glycogen synthase</fullName>
        <ecNumber evidence="6">2.4.1.21</ecNumber>
    </recommendedName>
    <alternativeName>
        <fullName evidence="6">Starch [bacterial glycogen] synthase</fullName>
    </alternativeName>
</protein>
<comment type="similarity">
    <text evidence="2 6">Belongs to the glycosyltransferase 1 family. Bacterial/plant glycogen synthase subfamily.</text>
</comment>
<comment type="function">
    <text evidence="6">Synthesizes alpha-1,4-glucan chains using ADP-glucose.</text>
</comment>
<dbReference type="CDD" id="cd03791">
    <property type="entry name" value="GT5_Glycogen_synthase_DULL1-like"/>
    <property type="match status" value="1"/>
</dbReference>
<proteinExistence type="inferred from homology"/>
<keyword evidence="9" id="KW-1185">Reference proteome</keyword>
<dbReference type="EC" id="2.4.1.21" evidence="6"/>
<dbReference type="HAMAP" id="MF_00484">
    <property type="entry name" value="Glycogen_synth"/>
    <property type="match status" value="1"/>
</dbReference>
<keyword evidence="4 6" id="KW-0808">Transferase</keyword>
<dbReference type="InterPro" id="IPR013534">
    <property type="entry name" value="Starch_synth_cat_dom"/>
</dbReference>
<dbReference type="InterPro" id="IPR011835">
    <property type="entry name" value="GS/SS"/>
</dbReference>
<keyword evidence="5 6" id="KW-0320">Glycogen biosynthesis</keyword>
<comment type="catalytic activity">
    <reaction evidence="1 6">
        <text>[(1-&gt;4)-alpha-D-glucosyl](n) + ADP-alpha-D-glucose = [(1-&gt;4)-alpha-D-glucosyl](n+1) + ADP + H(+)</text>
        <dbReference type="Rhea" id="RHEA:18189"/>
        <dbReference type="Rhea" id="RHEA-COMP:9584"/>
        <dbReference type="Rhea" id="RHEA-COMP:9587"/>
        <dbReference type="ChEBI" id="CHEBI:15378"/>
        <dbReference type="ChEBI" id="CHEBI:15444"/>
        <dbReference type="ChEBI" id="CHEBI:57498"/>
        <dbReference type="ChEBI" id="CHEBI:456216"/>
        <dbReference type="EC" id="2.4.1.21"/>
    </reaction>
</comment>
<evidence type="ECO:0000256" key="3">
    <source>
        <dbReference type="ARBA" id="ARBA00022676"/>
    </source>
</evidence>
<evidence type="ECO:0000259" key="7">
    <source>
        <dbReference type="Pfam" id="PF08323"/>
    </source>
</evidence>
<evidence type="ECO:0000256" key="2">
    <source>
        <dbReference type="ARBA" id="ARBA00010281"/>
    </source>
</evidence>
<keyword evidence="3 6" id="KW-0328">Glycosyltransferase</keyword>
<comment type="pathway">
    <text evidence="6">Glycan biosynthesis; glycogen biosynthesis.</text>
</comment>
<feature type="binding site" evidence="6">
    <location>
        <position position="19"/>
    </location>
    <ligand>
        <name>ADP-alpha-D-glucose</name>
        <dbReference type="ChEBI" id="CHEBI:57498"/>
    </ligand>
</feature>
<dbReference type="Proteomes" id="UP001379533">
    <property type="component" value="Chromosome"/>
</dbReference>
<evidence type="ECO:0000313" key="9">
    <source>
        <dbReference type="Proteomes" id="UP001379533"/>
    </source>
</evidence>
<name>A0ABZ2KI70_9BACT</name>
<dbReference type="Pfam" id="PF13692">
    <property type="entry name" value="Glyco_trans_1_4"/>
    <property type="match status" value="1"/>
</dbReference>
<reference evidence="8 9" key="1">
    <citation type="submission" date="2021-12" db="EMBL/GenBank/DDBJ databases">
        <title>Discovery of the Pendulisporaceae a myxobacterial family with distinct sporulation behavior and unique specialized metabolism.</title>
        <authorList>
            <person name="Garcia R."/>
            <person name="Popoff A."/>
            <person name="Bader C.D."/>
            <person name="Loehr J."/>
            <person name="Walesch S."/>
            <person name="Walt C."/>
            <person name="Boldt J."/>
            <person name="Bunk B."/>
            <person name="Haeckl F.J.F.P.J."/>
            <person name="Gunesch A.P."/>
            <person name="Birkelbach J."/>
            <person name="Nuebel U."/>
            <person name="Pietschmann T."/>
            <person name="Bach T."/>
            <person name="Mueller R."/>
        </authorList>
    </citation>
    <scope>NUCLEOTIDE SEQUENCE [LARGE SCALE GENOMIC DNA]</scope>
    <source>
        <strain evidence="8 9">MSr12523</strain>
    </source>
</reference>
<dbReference type="RefSeq" id="WP_394847897.1">
    <property type="nucleotide sequence ID" value="NZ_CP089982.1"/>
</dbReference>
<dbReference type="EMBL" id="CP089982">
    <property type="protein sequence ID" value="WXA97282.1"/>
    <property type="molecule type" value="Genomic_DNA"/>
</dbReference>
<sequence>MARPLRLLMVSSEVESFARTGGLGDVVLGVSRALGQRGVDVAIVTPLYGTTKIPSDDLHRWIGTVPARVGWGPDDVRECGVVEVRLGPGVRVFLVDDPGLFQRDGIYGDAQGTFGDNELRFATMSRAALSIAERLWGGVGPDRGPDVIHAHDWHATFAILYARLTMGQAWSDVPSVFTIHNLAYQGVLGFDSLDRLALPREGYHPGILEHRGLVNLLKGAIALSDRTTTVSPTYAHEILVPEGGFQLHDFLRTQSYKTAGILNGIDVQTFDPRTDSTIAAQYGVEDFAPARFRNKEALFHELGLHEPRAPLFSLVSRLTHQKGIDLILPILGNLVQGGARVALVGKGDPDLERALYQLGGRFPGRIATRVAFDEGLARRIYAGSDFLMVPSRYEPCGLTQMYAMRYGCVPIVTDVGGLHDTVAPYNPVRDEGTGFVARNRDPLSLLIAADDAFTAYHDHRSFHRLIERGMRKDFSWTRSANEYLERIYRPITQLRTGL</sequence>
<feature type="domain" description="Starch synthase catalytic" evidence="7">
    <location>
        <begin position="7"/>
        <end position="252"/>
    </location>
</feature>
<gene>
    <name evidence="6" type="primary">glgA</name>
    <name evidence="8" type="ORF">LZC95_10585</name>
</gene>
<evidence type="ECO:0000313" key="8">
    <source>
        <dbReference type="EMBL" id="WXA97282.1"/>
    </source>
</evidence>